<evidence type="ECO:0000313" key="3">
    <source>
        <dbReference type="EMBL" id="KAF9882981.1"/>
    </source>
</evidence>
<dbReference type="PANTHER" id="PTHR14905">
    <property type="entry name" value="NG37"/>
    <property type="match status" value="1"/>
</dbReference>
<dbReference type="InterPro" id="IPR010816">
    <property type="entry name" value="Het-C"/>
</dbReference>
<name>A0AAD4CAQ7_ASPNN</name>
<feature type="compositionally biased region" description="Basic and acidic residues" evidence="1">
    <location>
        <begin position="681"/>
        <end position="709"/>
    </location>
</feature>
<protein>
    <recommendedName>
        <fullName evidence="5">NIMA-interacting protein TinC</fullName>
    </recommendedName>
</protein>
<evidence type="ECO:0000256" key="2">
    <source>
        <dbReference type="SAM" id="SignalP"/>
    </source>
</evidence>
<organism evidence="3 4">
    <name type="scientific">Aspergillus nanangensis</name>
    <dbReference type="NCBI Taxonomy" id="2582783"/>
    <lineage>
        <taxon>Eukaryota</taxon>
        <taxon>Fungi</taxon>
        <taxon>Dikarya</taxon>
        <taxon>Ascomycota</taxon>
        <taxon>Pezizomycotina</taxon>
        <taxon>Eurotiomycetes</taxon>
        <taxon>Eurotiomycetidae</taxon>
        <taxon>Eurotiales</taxon>
        <taxon>Aspergillaceae</taxon>
        <taxon>Aspergillus</taxon>
        <taxon>Aspergillus subgen. Circumdati</taxon>
    </lineage>
</organism>
<feature type="signal peptide" evidence="2">
    <location>
        <begin position="1"/>
        <end position="24"/>
    </location>
</feature>
<proteinExistence type="predicted"/>
<gene>
    <name evidence="3" type="ORF">FE257_004366</name>
</gene>
<feature type="compositionally biased region" description="Low complexity" evidence="1">
    <location>
        <begin position="647"/>
        <end position="666"/>
    </location>
</feature>
<keyword evidence="2" id="KW-0732">Signal</keyword>
<keyword evidence="4" id="KW-1185">Reference proteome</keyword>
<evidence type="ECO:0008006" key="5">
    <source>
        <dbReference type="Google" id="ProtNLM"/>
    </source>
</evidence>
<reference evidence="3" key="1">
    <citation type="journal article" date="2019" name="Beilstein J. Org. Chem.">
        <title>Nanangenines: drimane sesquiterpenoids as the dominant metabolite cohort of a novel Australian fungus, Aspergillus nanangensis.</title>
        <authorList>
            <person name="Lacey H.J."/>
            <person name="Gilchrist C.L.M."/>
            <person name="Crombie A."/>
            <person name="Kalaitzis J.A."/>
            <person name="Vuong D."/>
            <person name="Rutledge P.J."/>
            <person name="Turner P."/>
            <person name="Pitt J.I."/>
            <person name="Lacey E."/>
            <person name="Chooi Y.H."/>
            <person name="Piggott A.M."/>
        </authorList>
    </citation>
    <scope>NUCLEOTIDE SEQUENCE</scope>
    <source>
        <strain evidence="3">MST-FP2251</strain>
    </source>
</reference>
<feature type="compositionally biased region" description="Polar residues" evidence="1">
    <location>
        <begin position="868"/>
        <end position="887"/>
    </location>
</feature>
<evidence type="ECO:0000313" key="4">
    <source>
        <dbReference type="Proteomes" id="UP001194746"/>
    </source>
</evidence>
<feature type="region of interest" description="Disordered" evidence="1">
    <location>
        <begin position="635"/>
        <end position="927"/>
    </location>
</feature>
<comment type="caution">
    <text evidence="3">The sequence shown here is derived from an EMBL/GenBank/DDBJ whole genome shotgun (WGS) entry which is preliminary data.</text>
</comment>
<dbReference type="PANTHER" id="PTHR14905:SF11">
    <property type="entry name" value="TINC (EUROFUNG)"/>
    <property type="match status" value="1"/>
</dbReference>
<feature type="compositionally biased region" description="Low complexity" evidence="1">
    <location>
        <begin position="780"/>
        <end position="791"/>
    </location>
</feature>
<reference evidence="3" key="2">
    <citation type="submission" date="2020-02" db="EMBL/GenBank/DDBJ databases">
        <authorList>
            <person name="Gilchrist C.L.M."/>
            <person name="Chooi Y.-H."/>
        </authorList>
    </citation>
    <scope>NUCLEOTIDE SEQUENCE</scope>
    <source>
        <strain evidence="3">MST-FP2251</strain>
    </source>
</reference>
<feature type="compositionally biased region" description="Basic and acidic residues" evidence="1">
    <location>
        <begin position="730"/>
        <end position="773"/>
    </location>
</feature>
<feature type="chain" id="PRO_5042264665" description="NIMA-interacting protein TinC" evidence="2">
    <location>
        <begin position="25"/>
        <end position="927"/>
    </location>
</feature>
<evidence type="ECO:0000256" key="1">
    <source>
        <dbReference type="SAM" id="MobiDB-lite"/>
    </source>
</evidence>
<accession>A0AAD4CAQ7</accession>
<dbReference type="Pfam" id="PF07217">
    <property type="entry name" value="Het-C"/>
    <property type="match status" value="1"/>
</dbReference>
<dbReference type="EMBL" id="VCAU01000196">
    <property type="protein sequence ID" value="KAF9882981.1"/>
    <property type="molecule type" value="Genomic_DNA"/>
</dbReference>
<feature type="compositionally biased region" description="Polar residues" evidence="1">
    <location>
        <begin position="793"/>
        <end position="830"/>
    </location>
</feature>
<dbReference type="AlphaFoldDB" id="A0AAD4CAQ7"/>
<feature type="compositionally biased region" description="Low complexity" evidence="1">
    <location>
        <begin position="909"/>
        <end position="918"/>
    </location>
</feature>
<sequence>MGISLQCSLVFLVVLVGLTGQAHAFGAGNIASISRIEGQNWRHGDIEDALLTLVLARVAGGRKFSKLDVQRVYFGNWLRDYSQAVDVGTLKYVSADAIRILIWVLGFLSFGYGTKEFEVTTERLGCYEPTEHIDNPLGYAEGDDARNYDRRLRGPVDEEQELSINPRTGLKNYIATENIGIATSAALVRRVFRRSIQLGRQYGQSGNNEDLHEALRLLGTGLHCLEDYAAHSNYTELSLIELGESGIFPHVGRDTKIELPGAQDYVYPIVTGTFGGVDFFHSVMGELSDKATQSEVQSLEGMISESESGTPSESFIQDLLSKIPEGLIGDSGNQADKMGEFKAQSQNAKERSENISPREPEEWTRYLNDVHQQIYPVLEWHDNIIKSINEAIEKIPVLPDLIEQLQEQINVFVFSVLAPYVLPIIKQVKVELQTGSSEVIQSSKEQQHIVFDDDSCSNPTHSMLSKDHFSNVLNEPAGQIASEVIKWTVPQLMECWDDENIDIKRTLDRIVNGVFHHPALRERGQDGASDMRSIMFSTVQRWWEEKGQEGQDMLREQLSRDGVFEGRNHKEGVQDCGHGCGKPLTLNKGQAKAGGTRVPKTSGIEKIASEAAGGGALGGLVGGLVSGVGSMLLNESGSRSSDRDESYSNTQSQQYSYGSQSQSQTHGSRDGSRERQRHKSRDGSRERQRQKSRDRSREKQRRNSRDRSREKHRRKSRDDSSERHRRKHRDSSSDSGDRHHQRQNRPEFGRDESPQRQDRIERTDYGRQYERVEQGGGYYGQQSQESGGYRQDGYNSQYSQSRNEYDNATSGAQYDGQDSGSRYNYESRPSYQGGGQGNYGDRRTDEESVPRYRETGEEYGRGYGGNQSGSRGEYSQNSGYGETTQYGSREEYSQRRYGGNSEYAEEQQEQQYEYGQRYDTQRRDYGY</sequence>
<dbReference type="InterPro" id="IPR052577">
    <property type="entry name" value="VWA7"/>
</dbReference>
<feature type="compositionally biased region" description="Basic and acidic residues" evidence="1">
    <location>
        <begin position="840"/>
        <end position="860"/>
    </location>
</feature>
<dbReference type="Proteomes" id="UP001194746">
    <property type="component" value="Unassembled WGS sequence"/>
</dbReference>